<comment type="caution">
    <text evidence="1">The sequence shown here is derived from an EMBL/GenBank/DDBJ whole genome shotgun (WGS) entry which is preliminary data.</text>
</comment>
<name>A0A9W6GNX8_9FUSO</name>
<evidence type="ECO:0000313" key="1">
    <source>
        <dbReference type="EMBL" id="GLI57171.1"/>
    </source>
</evidence>
<dbReference type="InterPro" id="IPR036249">
    <property type="entry name" value="Thioredoxin-like_sf"/>
</dbReference>
<organism evidence="1 2">
    <name type="scientific">Propionigenium maris DSM 9537</name>
    <dbReference type="NCBI Taxonomy" id="1123000"/>
    <lineage>
        <taxon>Bacteria</taxon>
        <taxon>Fusobacteriati</taxon>
        <taxon>Fusobacteriota</taxon>
        <taxon>Fusobacteriia</taxon>
        <taxon>Fusobacteriales</taxon>
        <taxon>Fusobacteriaceae</taxon>
        <taxon>Propionigenium</taxon>
    </lineage>
</organism>
<dbReference type="Gene3D" id="3.40.30.10">
    <property type="entry name" value="Glutaredoxin"/>
    <property type="match status" value="1"/>
</dbReference>
<dbReference type="Proteomes" id="UP001144471">
    <property type="component" value="Unassembled WGS sequence"/>
</dbReference>
<protein>
    <submittedName>
        <fullName evidence="1">NADH dehydrogenase</fullName>
    </submittedName>
</protein>
<dbReference type="EMBL" id="BSDY01000014">
    <property type="protein sequence ID" value="GLI57171.1"/>
    <property type="molecule type" value="Genomic_DNA"/>
</dbReference>
<dbReference type="AlphaFoldDB" id="A0A9W6GNX8"/>
<dbReference type="SUPFAM" id="SSF52833">
    <property type="entry name" value="Thioredoxin-like"/>
    <property type="match status" value="1"/>
</dbReference>
<reference evidence="1" key="1">
    <citation type="submission" date="2022-12" db="EMBL/GenBank/DDBJ databases">
        <title>Reference genome sequencing for broad-spectrum identification of bacterial and archaeal isolates by mass spectrometry.</title>
        <authorList>
            <person name="Sekiguchi Y."/>
            <person name="Tourlousse D.M."/>
        </authorList>
    </citation>
    <scope>NUCLEOTIDE SEQUENCE</scope>
    <source>
        <strain evidence="1">10succ1</strain>
    </source>
</reference>
<proteinExistence type="predicted"/>
<keyword evidence="2" id="KW-1185">Reference proteome</keyword>
<evidence type="ECO:0000313" key="2">
    <source>
        <dbReference type="Proteomes" id="UP001144471"/>
    </source>
</evidence>
<gene>
    <name evidence="1" type="ORF">PM10SUCC1_26850</name>
</gene>
<sequence>MIVLKVCVGSACHVRGSYNVIDTLTKLIKKERLEDRVELKACFCLNNCLEGVSASVEGSDKVYSFSKDGIVEEFRTLLGEMEI</sequence>
<dbReference type="RefSeq" id="WP_281836653.1">
    <property type="nucleotide sequence ID" value="NZ_BSDY01000014.1"/>
</dbReference>
<accession>A0A9W6GNX8</accession>
<dbReference type="CDD" id="cd02980">
    <property type="entry name" value="TRX_Fd_family"/>
    <property type="match status" value="1"/>
</dbReference>